<protein>
    <submittedName>
        <fullName evidence="2">Uncharacterized protein</fullName>
    </submittedName>
</protein>
<name>A0A645BTS0_9ZZZZ</name>
<dbReference type="AlphaFoldDB" id="A0A645BTS0"/>
<reference evidence="2" key="1">
    <citation type="submission" date="2019-08" db="EMBL/GenBank/DDBJ databases">
        <authorList>
            <person name="Kucharzyk K."/>
            <person name="Murdoch R.W."/>
            <person name="Higgins S."/>
            <person name="Loffler F."/>
        </authorList>
    </citation>
    <scope>NUCLEOTIDE SEQUENCE</scope>
</reference>
<evidence type="ECO:0000313" key="2">
    <source>
        <dbReference type="EMBL" id="MPM68468.1"/>
    </source>
</evidence>
<comment type="caution">
    <text evidence="2">The sequence shown here is derived from an EMBL/GenBank/DDBJ whole genome shotgun (WGS) entry which is preliminary data.</text>
</comment>
<feature type="region of interest" description="Disordered" evidence="1">
    <location>
        <begin position="1"/>
        <end position="20"/>
    </location>
</feature>
<evidence type="ECO:0000256" key="1">
    <source>
        <dbReference type="SAM" id="MobiDB-lite"/>
    </source>
</evidence>
<organism evidence="2">
    <name type="scientific">bioreactor metagenome</name>
    <dbReference type="NCBI Taxonomy" id="1076179"/>
    <lineage>
        <taxon>unclassified sequences</taxon>
        <taxon>metagenomes</taxon>
        <taxon>ecological metagenomes</taxon>
    </lineage>
</organism>
<proteinExistence type="predicted"/>
<accession>A0A645BTS0</accession>
<dbReference type="EMBL" id="VSSQ01022274">
    <property type="protein sequence ID" value="MPM68468.1"/>
    <property type="molecule type" value="Genomic_DNA"/>
</dbReference>
<sequence length="93" mass="9934">MKPPSVTEYSPQEPNPTRAIKNPTAAAIPILTFLGKHLAKSSLRLNKEINKNITPETNTSPKATLYVAVPSAIQPAINPGITKTGAKQIGVFE</sequence>
<gene>
    <name evidence="2" type="ORF">SDC9_115401</name>
</gene>